<dbReference type="InterPro" id="IPR050570">
    <property type="entry name" value="Cell_wall_metabolism_enzyme"/>
</dbReference>
<feature type="domain" description="M23ase beta-sheet core" evidence="2">
    <location>
        <begin position="115"/>
        <end position="190"/>
    </location>
</feature>
<dbReference type="Gene3D" id="2.70.70.10">
    <property type="entry name" value="Glucose Permease (Domain IIA)"/>
    <property type="match status" value="1"/>
</dbReference>
<evidence type="ECO:0000313" key="3">
    <source>
        <dbReference type="EMBL" id="GAA3367431.1"/>
    </source>
</evidence>
<proteinExistence type="predicted"/>
<accession>A0ABP6S4M0</accession>
<dbReference type="InterPro" id="IPR047763">
    <property type="entry name" value="PG_bind_dom_phiBT1-type"/>
</dbReference>
<dbReference type="NCBIfam" id="NF038080">
    <property type="entry name" value="PG_bind_siph"/>
    <property type="match status" value="1"/>
</dbReference>
<dbReference type="SUPFAM" id="SSF51261">
    <property type="entry name" value="Duplicated hybrid motif"/>
    <property type="match status" value="1"/>
</dbReference>
<reference evidence="5" key="2">
    <citation type="journal article" date="2019" name="Int. J. Syst. Evol. Microbiol.">
        <title>The Global Catalogue of Microorganisms (GCM) 10K type strain sequencing project: providing services to taxonomists for standard genome sequencing and annotation.</title>
        <authorList>
            <consortium name="The Broad Institute Genomics Platform"/>
            <consortium name="The Broad Institute Genome Sequencing Center for Infectious Disease"/>
            <person name="Wu L."/>
            <person name="Ma J."/>
        </authorList>
    </citation>
    <scope>NUCLEOTIDE SEQUENCE [LARGE SCALE GENOMIC DNA]</scope>
    <source>
        <strain evidence="5">JCM 9651</strain>
    </source>
</reference>
<dbReference type="EMBL" id="BAAAYL010000001">
    <property type="protein sequence ID" value="GAA3380264.1"/>
    <property type="molecule type" value="Genomic_DNA"/>
</dbReference>
<gene>
    <name evidence="3" type="ORF">GCM10020367_01670</name>
    <name evidence="4" type="ORF">GCM10020367_67170</name>
</gene>
<dbReference type="PANTHER" id="PTHR21666:SF270">
    <property type="entry name" value="MUREIN HYDROLASE ACTIVATOR ENVC"/>
    <property type="match status" value="1"/>
</dbReference>
<dbReference type="Proteomes" id="UP001499990">
    <property type="component" value="Unassembled WGS sequence"/>
</dbReference>
<evidence type="ECO:0000259" key="2">
    <source>
        <dbReference type="Pfam" id="PF01551"/>
    </source>
</evidence>
<evidence type="ECO:0000313" key="5">
    <source>
        <dbReference type="Proteomes" id="UP001499990"/>
    </source>
</evidence>
<reference evidence="3" key="1">
    <citation type="journal article" date="2014" name="Int. J. Syst. Evol. Microbiol.">
        <title>Complete genome of a new Firmicutes species belonging to the dominant human colonic microbiota ('Ruminococcus bicirculans') reveals two chromosomes and a selective capacity to utilize plant glucans.</title>
        <authorList>
            <consortium name="NISC Comparative Sequencing Program"/>
            <person name="Wegmann U."/>
            <person name="Louis P."/>
            <person name="Goesmann A."/>
            <person name="Henrissat B."/>
            <person name="Duncan S.H."/>
            <person name="Flint H.J."/>
        </authorList>
    </citation>
    <scope>NUCLEOTIDE SEQUENCE</scope>
    <source>
        <strain evidence="3">JCM 9651</strain>
    </source>
</reference>
<comment type="caution">
    <text evidence="3">The sequence shown here is derived from an EMBL/GenBank/DDBJ whole genome shotgun (WGS) entry which is preliminary data.</text>
</comment>
<dbReference type="InterPro" id="IPR016047">
    <property type="entry name" value="M23ase_b-sheet_dom"/>
</dbReference>
<dbReference type="InterPro" id="IPR011055">
    <property type="entry name" value="Dup_hybrid_motif"/>
</dbReference>
<sequence>MPSDEPFPGVAFFHQGQRSPIITSMGKRLVAEGCGRYRTGPGPEWTDADRQSYAAWQRKLGFSGSDANGTPGKQSWDRLHVPATNAGGRRVSSPVPGHGVTTAYRKRGPHWSLGYHTGADYAAQEGRPCIAARSGSIARTGIDVSFGKFLVLRADGFDYWYCHLSARHVTSGSVRAGQKIGKVGSTGNAGSLHDRDLSGFVTRDRGLVGAGGSRGRCGGGRRRCWSGRPGGRR</sequence>
<dbReference type="CDD" id="cd12797">
    <property type="entry name" value="M23_peptidase"/>
    <property type="match status" value="1"/>
</dbReference>
<organism evidence="3 5">
    <name type="scientific">Streptomyces sannanensis</name>
    <dbReference type="NCBI Taxonomy" id="285536"/>
    <lineage>
        <taxon>Bacteria</taxon>
        <taxon>Bacillati</taxon>
        <taxon>Actinomycetota</taxon>
        <taxon>Actinomycetes</taxon>
        <taxon>Kitasatosporales</taxon>
        <taxon>Streptomycetaceae</taxon>
        <taxon>Streptomyces</taxon>
    </lineage>
</organism>
<dbReference type="PANTHER" id="PTHR21666">
    <property type="entry name" value="PEPTIDASE-RELATED"/>
    <property type="match status" value="1"/>
</dbReference>
<feature type="region of interest" description="Disordered" evidence="1">
    <location>
        <begin position="212"/>
        <end position="233"/>
    </location>
</feature>
<reference evidence="3" key="3">
    <citation type="submission" date="2023-12" db="EMBL/GenBank/DDBJ databases">
        <authorList>
            <person name="Sun Q."/>
            <person name="Inoue M."/>
        </authorList>
    </citation>
    <scope>NUCLEOTIDE SEQUENCE</scope>
    <source>
        <strain evidence="3">JCM 9651</strain>
    </source>
</reference>
<keyword evidence="5" id="KW-1185">Reference proteome</keyword>
<feature type="compositionally biased region" description="Basic residues" evidence="1">
    <location>
        <begin position="219"/>
        <end position="233"/>
    </location>
</feature>
<name>A0ABP6S4M0_9ACTN</name>
<protein>
    <recommendedName>
        <fullName evidence="2">M23ase beta-sheet core domain-containing protein</fullName>
    </recommendedName>
</protein>
<evidence type="ECO:0000313" key="4">
    <source>
        <dbReference type="EMBL" id="GAA3380264.1"/>
    </source>
</evidence>
<dbReference type="EMBL" id="BAAAYL010000001">
    <property type="protein sequence ID" value="GAA3367431.1"/>
    <property type="molecule type" value="Genomic_DNA"/>
</dbReference>
<dbReference type="Pfam" id="PF01551">
    <property type="entry name" value="Peptidase_M23"/>
    <property type="match status" value="1"/>
</dbReference>
<evidence type="ECO:0000256" key="1">
    <source>
        <dbReference type="SAM" id="MobiDB-lite"/>
    </source>
</evidence>